<dbReference type="EMBL" id="JAADJT010000002">
    <property type="protein sequence ID" value="NGZ83838.1"/>
    <property type="molecule type" value="Genomic_DNA"/>
</dbReference>
<evidence type="ECO:0000259" key="2">
    <source>
        <dbReference type="Pfam" id="PF09361"/>
    </source>
</evidence>
<gene>
    <name evidence="3" type="ORF">GW587_06155</name>
</gene>
<sequence length="170" mass="18396">MTSFVETLTPAAKEHAVARIDYYNELSQTVLNSMQQLAAVNAQFSHEWLDNSTAMLRDSLNAAPGDRAAQVAPAAQATLQALRDYHQQLSRLATEFQAQITGVVQQHAPQATRTAADLVDAGQRAAEDARRAAEQKLSEEASRFANVAAQNQSMPQAASMQSAEDQGNKN</sequence>
<feature type="domain" description="Phasin" evidence="2">
    <location>
        <begin position="18"/>
        <end position="107"/>
    </location>
</feature>
<organism evidence="3 4">
    <name type="scientific">Duganella aceris</name>
    <dbReference type="NCBI Taxonomy" id="2703883"/>
    <lineage>
        <taxon>Bacteria</taxon>
        <taxon>Pseudomonadati</taxon>
        <taxon>Pseudomonadota</taxon>
        <taxon>Betaproteobacteria</taxon>
        <taxon>Burkholderiales</taxon>
        <taxon>Oxalobacteraceae</taxon>
        <taxon>Telluria group</taxon>
        <taxon>Duganella</taxon>
    </lineage>
</organism>
<protein>
    <recommendedName>
        <fullName evidence="2">Phasin domain-containing protein</fullName>
    </recommendedName>
</protein>
<keyword evidence="4" id="KW-1185">Reference proteome</keyword>
<dbReference type="RefSeq" id="WP_166099949.1">
    <property type="nucleotide sequence ID" value="NZ_JAADJT010000002.1"/>
</dbReference>
<dbReference type="InterPro" id="IPR018968">
    <property type="entry name" value="Phasin"/>
</dbReference>
<evidence type="ECO:0000313" key="3">
    <source>
        <dbReference type="EMBL" id="NGZ83838.1"/>
    </source>
</evidence>
<evidence type="ECO:0000256" key="1">
    <source>
        <dbReference type="SAM" id="MobiDB-lite"/>
    </source>
</evidence>
<feature type="region of interest" description="Disordered" evidence="1">
    <location>
        <begin position="149"/>
        <end position="170"/>
    </location>
</feature>
<accession>A0ABX0FH47</accession>
<evidence type="ECO:0000313" key="4">
    <source>
        <dbReference type="Proteomes" id="UP000666369"/>
    </source>
</evidence>
<proteinExistence type="predicted"/>
<dbReference type="Pfam" id="PF09361">
    <property type="entry name" value="Phasin_2"/>
    <property type="match status" value="1"/>
</dbReference>
<reference evidence="3 4" key="1">
    <citation type="submission" date="2020-01" db="EMBL/GenBank/DDBJ databases">
        <authorList>
            <person name="Lee S.D."/>
        </authorList>
    </citation>
    <scope>NUCLEOTIDE SEQUENCE [LARGE SCALE GENOMIC DNA]</scope>
    <source>
        <strain evidence="3 4">SAP-35</strain>
    </source>
</reference>
<comment type="caution">
    <text evidence="3">The sequence shown here is derived from an EMBL/GenBank/DDBJ whole genome shotgun (WGS) entry which is preliminary data.</text>
</comment>
<reference evidence="4" key="2">
    <citation type="submission" date="2023-07" db="EMBL/GenBank/DDBJ databases">
        <title>Duganella aceri sp. nov., isolated from tree sap.</title>
        <authorList>
            <person name="Kim I.S."/>
        </authorList>
    </citation>
    <scope>NUCLEOTIDE SEQUENCE [LARGE SCALE GENOMIC DNA]</scope>
    <source>
        <strain evidence="4">SAP-35</strain>
    </source>
</reference>
<name>A0ABX0FH47_9BURK</name>
<dbReference type="Proteomes" id="UP000666369">
    <property type="component" value="Unassembled WGS sequence"/>
</dbReference>